<reference evidence="20 21" key="1">
    <citation type="submission" date="2018-12" db="EMBL/GenBank/DDBJ databases">
        <authorList>
            <person name="Tiukova I."/>
            <person name="Dainat J."/>
        </authorList>
    </citation>
    <scope>NUCLEOTIDE SEQUENCE [LARGE SCALE GENOMIC DNA]</scope>
</reference>
<keyword evidence="9" id="KW-0808">Transferase</keyword>
<dbReference type="GO" id="GO:0005743">
    <property type="term" value="C:mitochondrial inner membrane"/>
    <property type="evidence" value="ECO:0007669"/>
    <property type="project" value="UniProtKB-SubCell"/>
</dbReference>
<dbReference type="GO" id="GO:0016024">
    <property type="term" value="P:CDP-diacylglycerol biosynthetic process"/>
    <property type="evidence" value="ECO:0007669"/>
    <property type="project" value="UniProtKB-UniPathway"/>
</dbReference>
<keyword evidence="12" id="KW-0460">Magnesium</keyword>
<evidence type="ECO:0000256" key="13">
    <source>
        <dbReference type="ARBA" id="ARBA00023098"/>
    </source>
</evidence>
<feature type="compositionally biased region" description="Basic and acidic residues" evidence="19">
    <location>
        <begin position="31"/>
        <end position="40"/>
    </location>
</feature>
<evidence type="ECO:0000256" key="14">
    <source>
        <dbReference type="ARBA" id="ARBA00023128"/>
    </source>
</evidence>
<evidence type="ECO:0000256" key="16">
    <source>
        <dbReference type="ARBA" id="ARBA00023209"/>
    </source>
</evidence>
<evidence type="ECO:0000256" key="19">
    <source>
        <dbReference type="SAM" id="MobiDB-lite"/>
    </source>
</evidence>
<comment type="cofactor">
    <cofactor evidence="1">
        <name>Mg(2+)</name>
        <dbReference type="ChEBI" id="CHEBI:18420"/>
    </cofactor>
</comment>
<dbReference type="AlphaFoldDB" id="A0A448YGZ2"/>
<evidence type="ECO:0000256" key="4">
    <source>
        <dbReference type="ARBA" id="ARBA00005189"/>
    </source>
</evidence>
<dbReference type="OrthoDB" id="341477at2759"/>
<evidence type="ECO:0000256" key="5">
    <source>
        <dbReference type="ARBA" id="ARBA00005458"/>
    </source>
</evidence>
<protein>
    <recommendedName>
        <fullName evidence="7">Phosphatidate cytidylyltransferase, mitochondrial</fullName>
        <ecNumber evidence="6">2.7.7.41</ecNumber>
    </recommendedName>
    <alternativeName>
        <fullName evidence="18">CDP-diacylglycerol synthase</fullName>
    </alternativeName>
</protein>
<keyword evidence="15" id="KW-0472">Membrane</keyword>
<organism evidence="20 21">
    <name type="scientific">Brettanomyces naardenensis</name>
    <name type="common">Yeast</name>
    <dbReference type="NCBI Taxonomy" id="13370"/>
    <lineage>
        <taxon>Eukaryota</taxon>
        <taxon>Fungi</taxon>
        <taxon>Dikarya</taxon>
        <taxon>Ascomycota</taxon>
        <taxon>Saccharomycotina</taxon>
        <taxon>Pichiomycetes</taxon>
        <taxon>Pichiales</taxon>
        <taxon>Pichiaceae</taxon>
        <taxon>Brettanomyces</taxon>
    </lineage>
</organism>
<dbReference type="PANTHER" id="PTHR13619:SF0">
    <property type="entry name" value="PHOSPHATIDATE CYTIDYLYLTRANSFERASE, MITOCHONDRIAL"/>
    <property type="match status" value="1"/>
</dbReference>
<keyword evidence="14" id="KW-0496">Mitochondrion</keyword>
<dbReference type="FunCoup" id="A0A448YGZ2">
    <property type="interactions" value="350"/>
</dbReference>
<keyword evidence="10" id="KW-0548">Nucleotidyltransferase</keyword>
<keyword evidence="21" id="KW-1185">Reference proteome</keyword>
<keyword evidence="16" id="KW-0594">Phospholipid biosynthesis</keyword>
<proteinExistence type="inferred from homology"/>
<dbReference type="InParanoid" id="A0A448YGZ2"/>
<evidence type="ECO:0000256" key="11">
    <source>
        <dbReference type="ARBA" id="ARBA00022792"/>
    </source>
</evidence>
<sequence length="561" mass="63320">MSSMLRPYLKPVISLRAPAYRLNSTKSGRSGRQEESKGSEGVDASTSQSSSTASSATSASSSPSPISRDDAQILLDRLFKTNKPSWSFTSQSGSFSKRQALSNVQEKNKFKLLDEKLLELQSQPVDFHYYLRSLKDLKSANQLPYKFGANQMVSNDPNMDHFLRQIVWEFNAPIRYAFGYGSKVFSQGKHVDVSRSQVDMILAVSYPDHWHSLNLHQFPKHYSGVRILGSEMIAKIGSWGAGVYFNPFVNMNFERSQKVDSDFQIKYGVTSIDNLVDDLTNWSTMYLSGRMQKPIAVVRNAPKVSLLEQFNLTSAIKLAILLLNKPEVKERELYEAISSISYLGDPRVKMGGENPHKVQNIVAGQFSLFREMYLPLVKSYFGEILQTQTPSGASEHTFKVNLSTDAKASILAELPLSFRKKVLLKYSDTYQSAFSKDPVSQQVLERLPAVTKDALKPVKSHSDLSFFELQEMANDPSTRLSEIPVEDWEYIPTNNSYKSAEFIQRIADDEHLSDNLILSIQQTVGRPAMIQTVKGVLTAGVMRSVKYGWEKKRKYWEGKRS</sequence>
<keyword evidence="13" id="KW-0443">Lipid metabolism</keyword>
<dbReference type="GO" id="GO:0004605">
    <property type="term" value="F:phosphatidate cytidylyltransferase activity"/>
    <property type="evidence" value="ECO:0007669"/>
    <property type="project" value="UniProtKB-EC"/>
</dbReference>
<dbReference type="GO" id="GO:0032049">
    <property type="term" value="P:cardiolipin biosynthetic process"/>
    <property type="evidence" value="ECO:0007669"/>
    <property type="project" value="InterPro"/>
</dbReference>
<evidence type="ECO:0000256" key="15">
    <source>
        <dbReference type="ARBA" id="ARBA00023136"/>
    </source>
</evidence>
<dbReference type="STRING" id="13370.A0A448YGZ2"/>
<evidence type="ECO:0000313" key="21">
    <source>
        <dbReference type="Proteomes" id="UP000290900"/>
    </source>
</evidence>
<dbReference type="EMBL" id="CAACVR010000002">
    <property type="protein sequence ID" value="VEU20181.1"/>
    <property type="molecule type" value="Genomic_DNA"/>
</dbReference>
<keyword evidence="8" id="KW-0444">Lipid biosynthesis</keyword>
<evidence type="ECO:0000256" key="3">
    <source>
        <dbReference type="ARBA" id="ARBA00005119"/>
    </source>
</evidence>
<evidence type="ECO:0000256" key="6">
    <source>
        <dbReference type="ARBA" id="ARBA00012487"/>
    </source>
</evidence>
<evidence type="ECO:0000256" key="1">
    <source>
        <dbReference type="ARBA" id="ARBA00001946"/>
    </source>
</evidence>
<comment type="pathway">
    <text evidence="4">Lipid metabolism.</text>
</comment>
<evidence type="ECO:0000256" key="7">
    <source>
        <dbReference type="ARBA" id="ARBA00018337"/>
    </source>
</evidence>
<accession>A0A448YGZ2</accession>
<evidence type="ECO:0000256" key="10">
    <source>
        <dbReference type="ARBA" id="ARBA00022695"/>
    </source>
</evidence>
<dbReference type="EC" id="2.7.7.41" evidence="6"/>
<dbReference type="InterPro" id="IPR015222">
    <property type="entry name" value="Tam41"/>
</dbReference>
<comment type="similarity">
    <text evidence="5">Belongs to the TAM41 family.</text>
</comment>
<comment type="subcellular location">
    <subcellularLocation>
        <location evidence="2">Mitochondrion inner membrane</location>
        <topology evidence="2">Peripheral membrane protein</topology>
        <orientation evidence="2">Matrix side</orientation>
    </subcellularLocation>
</comment>
<gene>
    <name evidence="20" type="ORF">BRENAR_LOCUS916</name>
</gene>
<evidence type="ECO:0000256" key="2">
    <source>
        <dbReference type="ARBA" id="ARBA00004443"/>
    </source>
</evidence>
<feature type="region of interest" description="Disordered" evidence="19">
    <location>
        <begin position="20"/>
        <end position="67"/>
    </location>
</feature>
<evidence type="ECO:0000313" key="20">
    <source>
        <dbReference type="EMBL" id="VEU20181.1"/>
    </source>
</evidence>
<name>A0A448YGZ2_BRENA</name>
<evidence type="ECO:0000256" key="18">
    <source>
        <dbReference type="ARBA" id="ARBA00029893"/>
    </source>
</evidence>
<keyword evidence="17" id="KW-1208">Phospholipid metabolism</keyword>
<dbReference type="Proteomes" id="UP000290900">
    <property type="component" value="Unassembled WGS sequence"/>
</dbReference>
<dbReference type="Pfam" id="PF09139">
    <property type="entry name" value="Tam41_Mmp37"/>
    <property type="match status" value="1"/>
</dbReference>
<evidence type="ECO:0000256" key="12">
    <source>
        <dbReference type="ARBA" id="ARBA00022842"/>
    </source>
</evidence>
<evidence type="ECO:0000256" key="8">
    <source>
        <dbReference type="ARBA" id="ARBA00022516"/>
    </source>
</evidence>
<comment type="pathway">
    <text evidence="3">Phospholipid metabolism; CDP-diacylglycerol biosynthesis; CDP-diacylglycerol from sn-glycerol 3-phosphate: step 3/3.</text>
</comment>
<keyword evidence="11" id="KW-0999">Mitochondrion inner membrane</keyword>
<evidence type="ECO:0000256" key="9">
    <source>
        <dbReference type="ARBA" id="ARBA00022679"/>
    </source>
</evidence>
<evidence type="ECO:0000256" key="17">
    <source>
        <dbReference type="ARBA" id="ARBA00023264"/>
    </source>
</evidence>
<dbReference type="PANTHER" id="PTHR13619">
    <property type="entry name" value="PHOSPHATIDATE CYTIDYLYLTRANSFERASE, MITOCHONDRIAL"/>
    <property type="match status" value="1"/>
</dbReference>
<feature type="compositionally biased region" description="Low complexity" evidence="19">
    <location>
        <begin position="44"/>
        <end position="66"/>
    </location>
</feature>
<dbReference type="UniPathway" id="UPA00557">
    <property type="reaction ID" value="UER00614"/>
</dbReference>